<evidence type="ECO:0000313" key="9">
    <source>
        <dbReference type="EMBL" id="EGG42337.1"/>
    </source>
</evidence>
<dbReference type="SUPFAM" id="SSF52172">
    <property type="entry name" value="CheY-like"/>
    <property type="match status" value="1"/>
</dbReference>
<dbReference type="PATRIC" id="fig|886738.10.peg.867"/>
<reference evidence="9" key="1">
    <citation type="journal article" date="2011" name="PLoS ONE">
        <title>Genome of a low-salinity ammonia-oxidizing archaeon determined by single-cell and metagenomic analysis.</title>
        <authorList>
            <person name="Blainey P.C."/>
            <person name="Mosier A.C."/>
            <person name="Potanina A."/>
            <person name="Francis C.A."/>
            <person name="Quake S.R."/>
        </authorList>
    </citation>
    <scope>NUCLEOTIDE SEQUENCE [LARGE SCALE GENOMIC DNA]</scope>
    <source>
        <strain evidence="9">SFB1</strain>
    </source>
</reference>
<evidence type="ECO:0000256" key="2">
    <source>
        <dbReference type="ARBA" id="ARBA00022679"/>
    </source>
</evidence>
<dbReference type="GO" id="GO:0000155">
    <property type="term" value="F:phosphorelay sensor kinase activity"/>
    <property type="evidence" value="ECO:0007669"/>
    <property type="project" value="InterPro"/>
</dbReference>
<evidence type="ECO:0000259" key="8">
    <source>
        <dbReference type="PROSITE" id="PS50110"/>
    </source>
</evidence>
<keyword evidence="6" id="KW-0902">Two-component regulatory system</keyword>
<evidence type="ECO:0000256" key="4">
    <source>
        <dbReference type="ARBA" id="ARBA00022777"/>
    </source>
</evidence>
<dbReference type="EMBL" id="AEGP01000030">
    <property type="protein sequence ID" value="EGG42337.1"/>
    <property type="molecule type" value="Genomic_DNA"/>
</dbReference>
<keyword evidence="5" id="KW-0067">ATP-binding</keyword>
<dbReference type="CDD" id="cd00082">
    <property type="entry name" value="HisKA"/>
    <property type="match status" value="1"/>
</dbReference>
<keyword evidence="3" id="KW-0547">Nucleotide-binding</keyword>
<evidence type="ECO:0000256" key="5">
    <source>
        <dbReference type="ARBA" id="ARBA00022840"/>
    </source>
</evidence>
<dbReference type="InterPro" id="IPR005467">
    <property type="entry name" value="His_kinase_dom"/>
</dbReference>
<dbReference type="Gene3D" id="1.10.287.130">
    <property type="match status" value="1"/>
</dbReference>
<dbReference type="SMART" id="SM00448">
    <property type="entry name" value="REC"/>
    <property type="match status" value="1"/>
</dbReference>
<keyword evidence="2" id="KW-0808">Transferase</keyword>
<keyword evidence="4 9" id="KW-0418">Kinase</keyword>
<dbReference type="GO" id="GO:0005524">
    <property type="term" value="F:ATP binding"/>
    <property type="evidence" value="ECO:0007669"/>
    <property type="project" value="UniProtKB-KW"/>
</dbReference>
<dbReference type="PROSITE" id="PS50110">
    <property type="entry name" value="RESPONSE_REGULATORY"/>
    <property type="match status" value="1"/>
</dbReference>
<dbReference type="InterPro" id="IPR003594">
    <property type="entry name" value="HATPase_dom"/>
</dbReference>
<dbReference type="InterPro" id="IPR011006">
    <property type="entry name" value="CheY-like_superfamily"/>
</dbReference>
<name>F3KJX3_9ARCH</name>
<dbReference type="STRING" id="886738.Nlim_0782"/>
<dbReference type="SUPFAM" id="SSF47384">
    <property type="entry name" value="Homodimeric domain of signal transducing histidine kinase"/>
    <property type="match status" value="1"/>
</dbReference>
<dbReference type="SUPFAM" id="SSF55874">
    <property type="entry name" value="ATPase domain of HSP90 chaperone/DNA topoisomerase II/histidine kinase"/>
    <property type="match status" value="1"/>
</dbReference>
<dbReference type="Pfam" id="PF02518">
    <property type="entry name" value="HATPase_c"/>
    <property type="match status" value="1"/>
</dbReference>
<dbReference type="Pfam" id="PF00512">
    <property type="entry name" value="HisKA"/>
    <property type="match status" value="1"/>
</dbReference>
<feature type="domain" description="Histidine kinase" evidence="7">
    <location>
        <begin position="237"/>
        <end position="441"/>
    </location>
</feature>
<dbReference type="InterPro" id="IPR036890">
    <property type="entry name" value="HATPase_C_sf"/>
</dbReference>
<dbReference type="SMART" id="SM00388">
    <property type="entry name" value="HisKA"/>
    <property type="match status" value="1"/>
</dbReference>
<keyword evidence="1" id="KW-0597">Phosphoprotein</keyword>
<protein>
    <submittedName>
        <fullName evidence="9">Signal transduction histidine kinase</fullName>
    </submittedName>
</protein>
<comment type="caution">
    <text evidence="9">The sequence shown here is derived from an EMBL/GenBank/DDBJ whole genome shotgun (WGS) entry which is preliminary data.</text>
</comment>
<gene>
    <name evidence="9" type="ORF">Nlim_0782</name>
</gene>
<dbReference type="InterPro" id="IPR036097">
    <property type="entry name" value="HisK_dim/P_sf"/>
</dbReference>
<dbReference type="PANTHER" id="PTHR43065:SF10">
    <property type="entry name" value="PEROXIDE STRESS-ACTIVATED HISTIDINE KINASE MAK3"/>
    <property type="match status" value="1"/>
</dbReference>
<dbReference type="InterPro" id="IPR001789">
    <property type="entry name" value="Sig_transdc_resp-reg_receiver"/>
</dbReference>
<dbReference type="PANTHER" id="PTHR43065">
    <property type="entry name" value="SENSOR HISTIDINE KINASE"/>
    <property type="match status" value="1"/>
</dbReference>
<dbReference type="SMART" id="SM00387">
    <property type="entry name" value="HATPase_c"/>
    <property type="match status" value="1"/>
</dbReference>
<evidence type="ECO:0000256" key="3">
    <source>
        <dbReference type="ARBA" id="ARBA00022741"/>
    </source>
</evidence>
<feature type="domain" description="Response regulatory" evidence="8">
    <location>
        <begin position="10"/>
        <end position="126"/>
    </location>
</feature>
<evidence type="ECO:0000256" key="6">
    <source>
        <dbReference type="ARBA" id="ARBA00023012"/>
    </source>
</evidence>
<dbReference type="InterPro" id="IPR003661">
    <property type="entry name" value="HisK_dim/P_dom"/>
</dbReference>
<dbReference type="Gene3D" id="3.40.50.2300">
    <property type="match status" value="1"/>
</dbReference>
<accession>F3KJX3</accession>
<dbReference type="InterPro" id="IPR004358">
    <property type="entry name" value="Sig_transdc_His_kin-like_C"/>
</dbReference>
<evidence type="ECO:0000259" key="7">
    <source>
        <dbReference type="PROSITE" id="PS50109"/>
    </source>
</evidence>
<dbReference type="Pfam" id="PF00072">
    <property type="entry name" value="Response_reg"/>
    <property type="match status" value="1"/>
</dbReference>
<dbReference type="Gene3D" id="3.30.565.10">
    <property type="entry name" value="Histidine kinase-like ATPase, C-terminal domain"/>
    <property type="match status" value="1"/>
</dbReference>
<dbReference type="HOGENOM" id="CLU_000445_89_1_2"/>
<dbReference type="PRINTS" id="PR00344">
    <property type="entry name" value="BCTRLSENSOR"/>
</dbReference>
<dbReference type="AlphaFoldDB" id="F3KJX3"/>
<sequence>MLVDPVRYSKILIVDDSPFTRAAIKKTLIGAKIGSGFYEAGNGREAISQYITHKPNLVIMDIIMPDVDGVRATQAIRKYDPNAKIIVISAKENKETVDDAIRAGAKNYVLKPLEPNLITMSVSKYLMENSNHLSSTKEKTDESEIQSRLASKLFQESFSAIDEFNEKSMQNILKQLDDEKKLSRELNGKLTNSLTKIAGIEVELIKKKNDLEMELDQKTKQLIQSERFSAIGELSSRLAHDLRNPLAVIKATIDLLKQKSIAQSDTYTTERLELVSDSIFRMTHQIDGVLDYVRKTPITKETHSLRKIIQNSLIPIKIPANVTIILPENDIMYKCDSIKMDIVFGNLFLNSIQAIGKEQGQIIIKIGETANSVIMEIQDSGKGVENDQVEQIFEPLFTTKQEGTGLGLSSVKSIVEQHKGTITFRNNPSTFTMTFPKELQT</sequence>
<dbReference type="Proteomes" id="UP000004348">
    <property type="component" value="Chromosome"/>
</dbReference>
<dbReference type="PROSITE" id="PS50109">
    <property type="entry name" value="HIS_KIN"/>
    <property type="match status" value="1"/>
</dbReference>
<evidence type="ECO:0000256" key="1">
    <source>
        <dbReference type="ARBA" id="ARBA00022553"/>
    </source>
</evidence>
<proteinExistence type="predicted"/>
<organism evidence="9">
    <name type="scientific">Candidatus Nitrosarchaeum limnium SFB1</name>
    <dbReference type="NCBI Taxonomy" id="886738"/>
    <lineage>
        <taxon>Archaea</taxon>
        <taxon>Nitrososphaerota</taxon>
        <taxon>Nitrososphaeria</taxon>
        <taxon>Nitrosopumilales</taxon>
        <taxon>Nitrosopumilaceae</taxon>
        <taxon>Nitrosarchaeum</taxon>
    </lineage>
</organism>